<dbReference type="EMBL" id="CP020931">
    <property type="protein sequence ID" value="ARM85072.1"/>
    <property type="molecule type" value="Genomic_DNA"/>
</dbReference>
<dbReference type="RefSeq" id="WP_085681422.1">
    <property type="nucleotide sequence ID" value="NZ_CP020931.1"/>
</dbReference>
<dbReference type="Gene3D" id="2.60.120.620">
    <property type="entry name" value="q2cbj1_9rhob like domain"/>
    <property type="match status" value="1"/>
</dbReference>
<keyword evidence="2" id="KW-0408">Iron</keyword>
<keyword evidence="3" id="KW-0560">Oxidoreductase</keyword>
<evidence type="ECO:0000256" key="1">
    <source>
        <dbReference type="ARBA" id="ARBA00022723"/>
    </source>
</evidence>
<reference evidence="3 4" key="1">
    <citation type="submission" date="2017-04" db="EMBL/GenBank/DDBJ databases">
        <title>Genome Sequence of Marinobacter salarius strain SMR5 Isolated from a culture of the Diatom Skeletonema marinoi.</title>
        <authorList>
            <person name="Topel M."/>
            <person name="Pinder M.I.M."/>
            <person name="Johansson O.N."/>
            <person name="Kourtchenko O."/>
            <person name="Godhe A."/>
            <person name="Clarke A.K."/>
        </authorList>
    </citation>
    <scope>NUCLEOTIDE SEQUENCE [LARGE SCALE GENOMIC DNA]</scope>
    <source>
        <strain evidence="3 4">SMR5</strain>
    </source>
</reference>
<keyword evidence="3" id="KW-0223">Dioxygenase</keyword>
<evidence type="ECO:0000313" key="3">
    <source>
        <dbReference type="EMBL" id="ARM85072.1"/>
    </source>
</evidence>
<dbReference type="SUPFAM" id="SSF51197">
    <property type="entry name" value="Clavaminate synthase-like"/>
    <property type="match status" value="1"/>
</dbReference>
<proteinExistence type="predicted"/>
<dbReference type="PANTHER" id="PTHR20883:SF15">
    <property type="entry name" value="PHYTANOYL-COA DIOXYGENASE DOMAIN-CONTAINING PROTEIN 1"/>
    <property type="match status" value="1"/>
</dbReference>
<dbReference type="PANTHER" id="PTHR20883">
    <property type="entry name" value="PHYTANOYL-COA DIOXYGENASE DOMAIN CONTAINING 1"/>
    <property type="match status" value="1"/>
</dbReference>
<dbReference type="GeneID" id="77256954"/>
<dbReference type="GO" id="GO:0016706">
    <property type="term" value="F:2-oxoglutarate-dependent dioxygenase activity"/>
    <property type="evidence" value="ECO:0007669"/>
    <property type="project" value="UniProtKB-ARBA"/>
</dbReference>
<evidence type="ECO:0000313" key="4">
    <source>
        <dbReference type="Proteomes" id="UP000193100"/>
    </source>
</evidence>
<sequence length="289" mass="32145">MAKTRNIESVVELQGDLANKHKAYKPGEENSSETLHVQIAEDFETLQKNGYVIIEGLLSSSELQSIRQATGPLLDKPGRNSFEGVKTQRVYNVLEQTRVIDSLAVHPRITGLLSRLFQPNYLLSQAQIINILPGEAAQPLHFDDGFYPVPRPRKPFGAATVWAIDEFTEDNGATVLIPESHLLGQEIVTDRSKTIPAIMPAGSVVFFLGTTWHGGGGNQSDSSRLAVTCQYCEPWLRPQENFFLELSQETLKSIPEHLLSMVGYSIHPPFMGMVNGMHPKRTLKNRTQP</sequence>
<dbReference type="Proteomes" id="UP000193100">
    <property type="component" value="Chromosome"/>
</dbReference>
<keyword evidence="1" id="KW-0479">Metal-binding</keyword>
<organism evidence="3 4">
    <name type="scientific">Marinobacter salarius</name>
    <dbReference type="NCBI Taxonomy" id="1420917"/>
    <lineage>
        <taxon>Bacteria</taxon>
        <taxon>Pseudomonadati</taxon>
        <taxon>Pseudomonadota</taxon>
        <taxon>Gammaproteobacteria</taxon>
        <taxon>Pseudomonadales</taxon>
        <taxon>Marinobacteraceae</taxon>
        <taxon>Marinobacter</taxon>
    </lineage>
</organism>
<dbReference type="AlphaFoldDB" id="A0A1W6KCN4"/>
<gene>
    <name evidence="3" type="ORF">MARSALSMR5_03027</name>
</gene>
<accession>A0A1W6KCN4</accession>
<protein>
    <submittedName>
        <fullName evidence="3">Phytanoyl-CoA dioxygenase (PhyH)</fullName>
    </submittedName>
</protein>
<evidence type="ECO:0000256" key="2">
    <source>
        <dbReference type="ARBA" id="ARBA00023004"/>
    </source>
</evidence>
<name>A0A1W6KCN4_9GAMM</name>
<dbReference type="GO" id="GO:0005506">
    <property type="term" value="F:iron ion binding"/>
    <property type="evidence" value="ECO:0007669"/>
    <property type="project" value="UniProtKB-ARBA"/>
</dbReference>
<dbReference type="Pfam" id="PF05721">
    <property type="entry name" value="PhyH"/>
    <property type="match status" value="1"/>
</dbReference>
<dbReference type="InterPro" id="IPR008775">
    <property type="entry name" value="Phytyl_CoA_dOase-like"/>
</dbReference>